<comment type="caution">
    <text evidence="4">The sequence shown here is derived from an EMBL/GenBank/DDBJ whole genome shotgun (WGS) entry which is preliminary data.</text>
</comment>
<evidence type="ECO:0000313" key="5">
    <source>
        <dbReference type="Proteomes" id="UP001108029"/>
    </source>
</evidence>
<dbReference type="InterPro" id="IPR013747">
    <property type="entry name" value="ACP_syn_III_C"/>
</dbReference>
<keyword evidence="5" id="KW-1185">Reference proteome</keyword>
<keyword evidence="2" id="KW-0012">Acyltransferase</keyword>
<name>A0A9Q3VVM8_9ACTN</name>
<reference evidence="4" key="1">
    <citation type="submission" date="2021-12" db="EMBL/GenBank/DDBJ databases">
        <authorList>
            <person name="Lee J.-H."/>
            <person name="Kim S.-B."/>
        </authorList>
    </citation>
    <scope>NUCLEOTIDE SEQUENCE</scope>
    <source>
        <strain evidence="4">NR30</strain>
    </source>
</reference>
<protein>
    <submittedName>
        <fullName evidence="4">3-oxoacyl-ACP synthase</fullName>
    </submittedName>
</protein>
<dbReference type="SUPFAM" id="SSF53901">
    <property type="entry name" value="Thiolase-like"/>
    <property type="match status" value="1"/>
</dbReference>
<dbReference type="Proteomes" id="UP001108029">
    <property type="component" value="Unassembled WGS sequence"/>
</dbReference>
<dbReference type="PANTHER" id="PTHR34069">
    <property type="entry name" value="3-OXOACYL-[ACYL-CARRIER-PROTEIN] SYNTHASE 3"/>
    <property type="match status" value="1"/>
</dbReference>
<dbReference type="InterPro" id="IPR016039">
    <property type="entry name" value="Thiolase-like"/>
</dbReference>
<evidence type="ECO:0000256" key="1">
    <source>
        <dbReference type="ARBA" id="ARBA00022679"/>
    </source>
</evidence>
<organism evidence="4 5">
    <name type="scientific">Streptomyces guryensis</name>
    <dbReference type="NCBI Taxonomy" id="2886947"/>
    <lineage>
        <taxon>Bacteria</taxon>
        <taxon>Bacillati</taxon>
        <taxon>Actinomycetota</taxon>
        <taxon>Actinomycetes</taxon>
        <taxon>Kitasatosporales</taxon>
        <taxon>Streptomycetaceae</taxon>
        <taxon>Streptomyces</taxon>
    </lineage>
</organism>
<gene>
    <name evidence="4" type="ORF">LJ657_32270</name>
</gene>
<evidence type="ECO:0000259" key="3">
    <source>
        <dbReference type="Pfam" id="PF08541"/>
    </source>
</evidence>
<dbReference type="AlphaFoldDB" id="A0A9Q3VVM8"/>
<dbReference type="Pfam" id="PF08541">
    <property type="entry name" value="ACP_syn_III_C"/>
    <property type="match status" value="1"/>
</dbReference>
<dbReference type="RefSeq" id="WP_232652436.1">
    <property type="nucleotide sequence ID" value="NZ_JAJSBI010000020.1"/>
</dbReference>
<sequence>MRFDAPVHLNAPVHVLGEHAQPVSDAVAGLLIDQENAERYAYTALRTSTLAPVRLAALAAARSLESSGVPPERIGQLLHAWTYHQGHEFWSPAHYLARQVGAVAAEPVGIQQMCNGGSAAIVQAACRLLAAPAAGPALVTTADCFPQPGFDRWGGDYGVCYGDGATSVLVDRAPHGRSVRLLSATTVAAPVLEGMHRGDAPFSPAPTSGSKTLLPKLAKKEFLTANPTLPFGPIAHDAVTSVVARALRDAGVTADDERLRAAALPRLARHVMAEAYEPAFREVCAAPIVQLGADTGHLGAGDTVANLSDLLDRDDVRPGDLLVLLSAGAGFTWSAAIVEVNRP</sequence>
<dbReference type="GO" id="GO:0044550">
    <property type="term" value="P:secondary metabolite biosynthetic process"/>
    <property type="evidence" value="ECO:0007669"/>
    <property type="project" value="TreeGrafter"/>
</dbReference>
<accession>A0A9Q3VVM8</accession>
<dbReference type="PANTHER" id="PTHR34069:SF2">
    <property type="entry name" value="BETA-KETOACYL-[ACYL-CARRIER-PROTEIN] SYNTHASE III"/>
    <property type="match status" value="1"/>
</dbReference>
<keyword evidence="1" id="KW-0808">Transferase</keyword>
<dbReference type="EMBL" id="JAJSBI010000020">
    <property type="protein sequence ID" value="MCD9878211.1"/>
    <property type="molecule type" value="Genomic_DNA"/>
</dbReference>
<evidence type="ECO:0000256" key="2">
    <source>
        <dbReference type="ARBA" id="ARBA00023315"/>
    </source>
</evidence>
<dbReference type="Gene3D" id="3.40.47.10">
    <property type="match status" value="2"/>
</dbReference>
<feature type="domain" description="Beta-ketoacyl-[acyl-carrier-protein] synthase III C-terminal" evidence="3">
    <location>
        <begin position="292"/>
        <end position="339"/>
    </location>
</feature>
<dbReference type="GO" id="GO:0016747">
    <property type="term" value="F:acyltransferase activity, transferring groups other than amino-acyl groups"/>
    <property type="evidence" value="ECO:0007669"/>
    <property type="project" value="UniProtKB-ARBA"/>
</dbReference>
<evidence type="ECO:0000313" key="4">
    <source>
        <dbReference type="EMBL" id="MCD9878211.1"/>
    </source>
</evidence>
<proteinExistence type="predicted"/>